<sequence length="229" mass="27074">MILLILRTHIAHFQLNNYIWQQQGNQLYNRLLVILYYLGDLYHKRFIMPILHKFRDHQIAADTEILILGTFSGDTEEGTDFFYGRSRNFLWHLLPQCWGKEPLKETGLAEKRRFMAEYKLDFADLIHAIDVPEGEEKNVDDAFIDAHAIEWKDIIQIMESLSKLKAVYFTRKTFNGIPNAKKHLIPIVEYCRQKNIRVCKLETPAKFYSPEKLQQWKDTIVSKKTCLKP</sequence>
<dbReference type="OrthoDB" id="9799921at2"/>
<dbReference type="AlphaFoldDB" id="A0A2T0U565"/>
<evidence type="ECO:0008006" key="3">
    <source>
        <dbReference type="Google" id="ProtNLM"/>
    </source>
</evidence>
<dbReference type="EMBL" id="PVTH01000004">
    <property type="protein sequence ID" value="PRY53063.1"/>
    <property type="molecule type" value="Genomic_DNA"/>
</dbReference>
<dbReference type="Proteomes" id="UP000238034">
    <property type="component" value="Unassembled WGS sequence"/>
</dbReference>
<gene>
    <name evidence="1" type="ORF">B0I27_10470</name>
</gene>
<evidence type="ECO:0000313" key="1">
    <source>
        <dbReference type="EMBL" id="PRY53063.1"/>
    </source>
</evidence>
<dbReference type="InterPro" id="IPR036895">
    <property type="entry name" value="Uracil-DNA_glycosylase-like_sf"/>
</dbReference>
<dbReference type="Gene3D" id="3.40.470.10">
    <property type="entry name" value="Uracil-DNA glycosylase-like domain"/>
    <property type="match status" value="1"/>
</dbReference>
<evidence type="ECO:0000313" key="2">
    <source>
        <dbReference type="Proteomes" id="UP000238034"/>
    </source>
</evidence>
<organism evidence="1 2">
    <name type="scientific">Arcticibacter pallidicorallinus</name>
    <dbReference type="NCBI Taxonomy" id="1259464"/>
    <lineage>
        <taxon>Bacteria</taxon>
        <taxon>Pseudomonadati</taxon>
        <taxon>Bacteroidota</taxon>
        <taxon>Sphingobacteriia</taxon>
        <taxon>Sphingobacteriales</taxon>
        <taxon>Sphingobacteriaceae</taxon>
        <taxon>Arcticibacter</taxon>
    </lineage>
</organism>
<reference evidence="1 2" key="1">
    <citation type="submission" date="2018-03" db="EMBL/GenBank/DDBJ databases">
        <title>Genomic Encyclopedia of Type Strains, Phase III (KMG-III): the genomes of soil and plant-associated and newly described type strains.</title>
        <authorList>
            <person name="Whitman W."/>
        </authorList>
    </citation>
    <scope>NUCLEOTIDE SEQUENCE [LARGE SCALE GENOMIC DNA]</scope>
    <source>
        <strain evidence="1 2">CGMCC 1.9313</strain>
    </source>
</reference>
<proteinExistence type="predicted"/>
<keyword evidence="2" id="KW-1185">Reference proteome</keyword>
<accession>A0A2T0U565</accession>
<comment type="caution">
    <text evidence="1">The sequence shown here is derived from an EMBL/GenBank/DDBJ whole genome shotgun (WGS) entry which is preliminary data.</text>
</comment>
<protein>
    <recommendedName>
        <fullName evidence="3">G/U mismatch-specific uracil-DNA glycosylase</fullName>
    </recommendedName>
</protein>
<dbReference type="SUPFAM" id="SSF52141">
    <property type="entry name" value="Uracil-DNA glycosylase-like"/>
    <property type="match status" value="1"/>
</dbReference>
<name>A0A2T0U565_9SPHI</name>
<dbReference type="RefSeq" id="WP_106292648.1">
    <property type="nucleotide sequence ID" value="NZ_PVTH01000004.1"/>
</dbReference>